<dbReference type="GeneID" id="63723976"/>
<dbReference type="OrthoDB" id="4502802at2759"/>
<dbReference type="Pfam" id="PF20684">
    <property type="entry name" value="Fung_rhodopsin"/>
    <property type="match status" value="1"/>
</dbReference>
<dbReference type="InterPro" id="IPR049326">
    <property type="entry name" value="Rhodopsin_dom_fungi"/>
</dbReference>
<evidence type="ECO:0000259" key="7">
    <source>
        <dbReference type="Pfam" id="PF20684"/>
    </source>
</evidence>
<dbReference type="GO" id="GO:0016020">
    <property type="term" value="C:membrane"/>
    <property type="evidence" value="ECO:0007669"/>
    <property type="project" value="UniProtKB-SubCell"/>
</dbReference>
<dbReference type="InterPro" id="IPR052337">
    <property type="entry name" value="SAT4-like"/>
</dbReference>
<keyword evidence="9" id="KW-1185">Reference proteome</keyword>
<feature type="transmembrane region" description="Helical" evidence="6">
    <location>
        <begin position="121"/>
        <end position="141"/>
    </location>
</feature>
<organism evidence="8 9">
    <name type="scientific">Aspergillus versicolor CBS 583.65</name>
    <dbReference type="NCBI Taxonomy" id="1036611"/>
    <lineage>
        <taxon>Eukaryota</taxon>
        <taxon>Fungi</taxon>
        <taxon>Dikarya</taxon>
        <taxon>Ascomycota</taxon>
        <taxon>Pezizomycotina</taxon>
        <taxon>Eurotiomycetes</taxon>
        <taxon>Eurotiomycetidae</taxon>
        <taxon>Eurotiales</taxon>
        <taxon>Aspergillaceae</taxon>
        <taxon>Aspergillus</taxon>
        <taxon>Aspergillus subgen. Nidulantes</taxon>
    </lineage>
</organism>
<evidence type="ECO:0000256" key="6">
    <source>
        <dbReference type="SAM" id="Phobius"/>
    </source>
</evidence>
<dbReference type="STRING" id="1036611.A0A1L9Q215"/>
<feature type="transmembrane region" description="Helical" evidence="6">
    <location>
        <begin position="41"/>
        <end position="67"/>
    </location>
</feature>
<protein>
    <recommendedName>
        <fullName evidence="7">Rhodopsin domain-containing protein</fullName>
    </recommendedName>
</protein>
<dbReference type="RefSeq" id="XP_040673504.1">
    <property type="nucleotide sequence ID" value="XM_040808465.1"/>
</dbReference>
<evidence type="ECO:0000256" key="3">
    <source>
        <dbReference type="ARBA" id="ARBA00022989"/>
    </source>
</evidence>
<feature type="transmembrane region" description="Helical" evidence="6">
    <location>
        <begin position="176"/>
        <end position="194"/>
    </location>
</feature>
<evidence type="ECO:0000256" key="1">
    <source>
        <dbReference type="ARBA" id="ARBA00004141"/>
    </source>
</evidence>
<feature type="transmembrane region" description="Helical" evidence="6">
    <location>
        <begin position="206"/>
        <end position="224"/>
    </location>
</feature>
<dbReference type="PANTHER" id="PTHR33048">
    <property type="entry name" value="PTH11-LIKE INTEGRAL MEMBRANE PROTEIN (AFU_ORTHOLOGUE AFUA_5G11245)"/>
    <property type="match status" value="1"/>
</dbReference>
<dbReference type="Proteomes" id="UP000184073">
    <property type="component" value="Unassembled WGS sequence"/>
</dbReference>
<comment type="similarity">
    <text evidence="5">Belongs to the SAT4 family.</text>
</comment>
<feature type="transmembrane region" description="Helical" evidence="6">
    <location>
        <begin position="6"/>
        <end position="29"/>
    </location>
</feature>
<evidence type="ECO:0000256" key="4">
    <source>
        <dbReference type="ARBA" id="ARBA00023136"/>
    </source>
</evidence>
<keyword evidence="2 6" id="KW-0812">Transmembrane</keyword>
<evidence type="ECO:0000256" key="2">
    <source>
        <dbReference type="ARBA" id="ARBA00022692"/>
    </source>
</evidence>
<dbReference type="AlphaFoldDB" id="A0A1L9Q215"/>
<gene>
    <name evidence="8" type="ORF">ASPVEDRAFT_155526</name>
</gene>
<comment type="subcellular location">
    <subcellularLocation>
        <location evidence="1">Membrane</location>
        <topology evidence="1">Multi-pass membrane protein</topology>
    </subcellularLocation>
</comment>
<dbReference type="EMBL" id="KV878138">
    <property type="protein sequence ID" value="OJJ07742.1"/>
    <property type="molecule type" value="Genomic_DNA"/>
</dbReference>
<dbReference type="VEuPathDB" id="FungiDB:ASPVEDRAFT_155526"/>
<name>A0A1L9Q215_ASPVE</name>
<evidence type="ECO:0000313" key="9">
    <source>
        <dbReference type="Proteomes" id="UP000184073"/>
    </source>
</evidence>
<evidence type="ECO:0000313" key="8">
    <source>
        <dbReference type="EMBL" id="OJJ07742.1"/>
    </source>
</evidence>
<dbReference type="PANTHER" id="PTHR33048:SF96">
    <property type="entry name" value="INTEGRAL MEMBRANE PROTEIN"/>
    <property type="match status" value="1"/>
</dbReference>
<sequence>MAYEPEACTIITIVLAAVAWASILLRYLVRIHISHNFSCDDIVALCAVIVLTPLSIVYCIASLRYGLGSDISEHSPRTLLRKMKYGLAAQLLYFPATYIIKLSFALTLSRVVPSRGYVYSLYLLGGIGLVCTIFACFWIVFFCTPTPFAWDEITYLTSDYGCKGISSYIALSLSHATWVLIADVTLGCVIPVLLLRGALMSRMTKFTVYILLGAGSVASLATVMRMVYTPMVSISGPQVATNRVILWSIVEASISIIATSASTWKPLIVRFCFNSSGSSIDSDAFSRCIGHPLDNRNVSWPTTPGTTESAVRRPCTSDDANFAGMKSSREGHDSYFE</sequence>
<keyword evidence="3 6" id="KW-1133">Transmembrane helix</keyword>
<feature type="transmembrane region" description="Helical" evidence="6">
    <location>
        <begin position="87"/>
        <end position="109"/>
    </location>
</feature>
<accession>A0A1L9Q215</accession>
<proteinExistence type="inferred from homology"/>
<evidence type="ECO:0000256" key="5">
    <source>
        <dbReference type="ARBA" id="ARBA00038359"/>
    </source>
</evidence>
<feature type="domain" description="Rhodopsin" evidence="7">
    <location>
        <begin position="25"/>
        <end position="269"/>
    </location>
</feature>
<reference evidence="9" key="1">
    <citation type="journal article" date="2017" name="Genome Biol.">
        <title>Comparative genomics reveals high biological diversity and specific adaptations in the industrially and medically important fungal genus Aspergillus.</title>
        <authorList>
            <person name="de Vries R.P."/>
            <person name="Riley R."/>
            <person name="Wiebenga A."/>
            <person name="Aguilar-Osorio G."/>
            <person name="Amillis S."/>
            <person name="Uchima C.A."/>
            <person name="Anderluh G."/>
            <person name="Asadollahi M."/>
            <person name="Askin M."/>
            <person name="Barry K."/>
            <person name="Battaglia E."/>
            <person name="Bayram O."/>
            <person name="Benocci T."/>
            <person name="Braus-Stromeyer S.A."/>
            <person name="Caldana C."/>
            <person name="Canovas D."/>
            <person name="Cerqueira G.C."/>
            <person name="Chen F."/>
            <person name="Chen W."/>
            <person name="Choi C."/>
            <person name="Clum A."/>
            <person name="Dos Santos R.A."/>
            <person name="Damasio A.R."/>
            <person name="Diallinas G."/>
            <person name="Emri T."/>
            <person name="Fekete E."/>
            <person name="Flipphi M."/>
            <person name="Freyberg S."/>
            <person name="Gallo A."/>
            <person name="Gournas C."/>
            <person name="Habgood R."/>
            <person name="Hainaut M."/>
            <person name="Harispe M.L."/>
            <person name="Henrissat B."/>
            <person name="Hilden K.S."/>
            <person name="Hope R."/>
            <person name="Hossain A."/>
            <person name="Karabika E."/>
            <person name="Karaffa L."/>
            <person name="Karanyi Z."/>
            <person name="Krasevec N."/>
            <person name="Kuo A."/>
            <person name="Kusch H."/>
            <person name="LaButti K."/>
            <person name="Lagendijk E.L."/>
            <person name="Lapidus A."/>
            <person name="Levasseur A."/>
            <person name="Lindquist E."/>
            <person name="Lipzen A."/>
            <person name="Logrieco A.F."/>
            <person name="MacCabe A."/>
            <person name="Maekelae M.R."/>
            <person name="Malavazi I."/>
            <person name="Melin P."/>
            <person name="Meyer V."/>
            <person name="Mielnichuk N."/>
            <person name="Miskei M."/>
            <person name="Molnar A.P."/>
            <person name="Mule G."/>
            <person name="Ngan C.Y."/>
            <person name="Orejas M."/>
            <person name="Orosz E."/>
            <person name="Ouedraogo J.P."/>
            <person name="Overkamp K.M."/>
            <person name="Park H.-S."/>
            <person name="Perrone G."/>
            <person name="Piumi F."/>
            <person name="Punt P.J."/>
            <person name="Ram A.F."/>
            <person name="Ramon A."/>
            <person name="Rauscher S."/>
            <person name="Record E."/>
            <person name="Riano-Pachon D.M."/>
            <person name="Robert V."/>
            <person name="Roehrig J."/>
            <person name="Ruller R."/>
            <person name="Salamov A."/>
            <person name="Salih N.S."/>
            <person name="Samson R.A."/>
            <person name="Sandor E."/>
            <person name="Sanguinetti M."/>
            <person name="Schuetze T."/>
            <person name="Sepcic K."/>
            <person name="Shelest E."/>
            <person name="Sherlock G."/>
            <person name="Sophianopoulou V."/>
            <person name="Squina F.M."/>
            <person name="Sun H."/>
            <person name="Susca A."/>
            <person name="Todd R.B."/>
            <person name="Tsang A."/>
            <person name="Unkles S.E."/>
            <person name="van de Wiele N."/>
            <person name="van Rossen-Uffink D."/>
            <person name="Oliveira J.V."/>
            <person name="Vesth T.C."/>
            <person name="Visser J."/>
            <person name="Yu J.-H."/>
            <person name="Zhou M."/>
            <person name="Andersen M.R."/>
            <person name="Archer D.B."/>
            <person name="Baker S.E."/>
            <person name="Benoit I."/>
            <person name="Brakhage A.A."/>
            <person name="Braus G.H."/>
            <person name="Fischer R."/>
            <person name="Frisvad J.C."/>
            <person name="Goldman G.H."/>
            <person name="Houbraken J."/>
            <person name="Oakley B."/>
            <person name="Pocsi I."/>
            <person name="Scazzocchio C."/>
            <person name="Seiboth B."/>
            <person name="vanKuyk P.A."/>
            <person name="Wortman J."/>
            <person name="Dyer P.S."/>
            <person name="Grigoriev I.V."/>
        </authorList>
    </citation>
    <scope>NUCLEOTIDE SEQUENCE [LARGE SCALE GENOMIC DNA]</scope>
    <source>
        <strain evidence="9">CBS 583.65</strain>
    </source>
</reference>
<keyword evidence="4 6" id="KW-0472">Membrane</keyword>